<organism evidence="1 2">
    <name type="scientific">Pseudoalteromonas tunicata D2</name>
    <dbReference type="NCBI Taxonomy" id="87626"/>
    <lineage>
        <taxon>Bacteria</taxon>
        <taxon>Pseudomonadati</taxon>
        <taxon>Pseudomonadota</taxon>
        <taxon>Gammaproteobacteria</taxon>
        <taxon>Alteromonadales</taxon>
        <taxon>Pseudoalteromonadaceae</taxon>
        <taxon>Pseudoalteromonas</taxon>
    </lineage>
</organism>
<accession>A4CCC8</accession>
<dbReference type="AlphaFoldDB" id="A4CCC8"/>
<keyword evidence="2" id="KW-1185">Reference proteome</keyword>
<dbReference type="RefSeq" id="WP_009839847.1">
    <property type="nucleotide sequence ID" value="NZ_CH959301.1"/>
</dbReference>
<gene>
    <name evidence="1" type="ORF">PTD2_19375</name>
</gene>
<dbReference type="EMBL" id="AAOH01000005">
    <property type="protein sequence ID" value="EAR28015.1"/>
    <property type="molecule type" value="Genomic_DNA"/>
</dbReference>
<reference evidence="1 2" key="1">
    <citation type="submission" date="2006-02" db="EMBL/GenBank/DDBJ databases">
        <authorList>
            <person name="Moran M.A."/>
            <person name="Kjelleberg S."/>
            <person name="Egan S."/>
            <person name="Saunders N."/>
            <person name="Thomas T."/>
            <person name="Ferriera S."/>
            <person name="Johnson J."/>
            <person name="Kravitz S."/>
            <person name="Halpern A."/>
            <person name="Remington K."/>
            <person name="Beeson K."/>
            <person name="Tran B."/>
            <person name="Rogers Y.-H."/>
            <person name="Friedman R."/>
            <person name="Venter J.C."/>
        </authorList>
    </citation>
    <scope>NUCLEOTIDE SEQUENCE [LARGE SCALE GENOMIC DNA]</scope>
    <source>
        <strain evidence="1 2">D2</strain>
    </source>
</reference>
<name>A4CCC8_9GAMM</name>
<dbReference type="Proteomes" id="UP000006201">
    <property type="component" value="Unassembled WGS sequence"/>
</dbReference>
<dbReference type="HOGENOM" id="CLU_2919351_0_0_6"/>
<sequence length="61" mass="7232">MEYINFENINDITLKLINHQASNEQIEEYANLCRSLLQQARVETDNAVESIARWNKIRPNR</sequence>
<protein>
    <submittedName>
        <fullName evidence="1">Uncharacterized protein</fullName>
    </submittedName>
</protein>
<evidence type="ECO:0000313" key="2">
    <source>
        <dbReference type="Proteomes" id="UP000006201"/>
    </source>
</evidence>
<evidence type="ECO:0000313" key="1">
    <source>
        <dbReference type="EMBL" id="EAR28015.1"/>
    </source>
</evidence>
<comment type="caution">
    <text evidence="1">The sequence shown here is derived from an EMBL/GenBank/DDBJ whole genome shotgun (WGS) entry which is preliminary data.</text>
</comment>
<dbReference type="OrthoDB" id="6314940at2"/>
<proteinExistence type="predicted"/>